<sequence>MSVRPVEGSSRLVAREGVVEGLGTARKFTDVPRGLEDSPSHLLGHRHDWECVVVYINNPDVPNPEILGCSASSHGGFKKYSPCPSDVVDGYSVQIEYKHSWPMNHALDITGHKGGFQDLIMWEQMTDLARRALNDTNFDAASAAFNDYNFHKKIEQAWPMSWIPA</sequence>
<keyword evidence="2" id="KW-1185">Reference proteome</keyword>
<protein>
    <submittedName>
        <fullName evidence="1">Uncharacterized protein</fullName>
    </submittedName>
</protein>
<accession>A0ACC0WHH7</accession>
<evidence type="ECO:0000313" key="2">
    <source>
        <dbReference type="Proteomes" id="UP001163321"/>
    </source>
</evidence>
<comment type="caution">
    <text evidence="1">The sequence shown here is derived from an EMBL/GenBank/DDBJ whole genome shotgun (WGS) entry which is preliminary data.</text>
</comment>
<reference evidence="1 2" key="1">
    <citation type="journal article" date="2022" name="bioRxiv">
        <title>The genome of the oomycete Peronosclerospora sorghi, a cosmopolitan pathogen of maize and sorghum, is inflated with dispersed pseudogenes.</title>
        <authorList>
            <person name="Fletcher K."/>
            <person name="Martin F."/>
            <person name="Isakeit T."/>
            <person name="Cavanaugh K."/>
            <person name="Magill C."/>
            <person name="Michelmore R."/>
        </authorList>
    </citation>
    <scope>NUCLEOTIDE SEQUENCE [LARGE SCALE GENOMIC DNA]</scope>
    <source>
        <strain evidence="1">P6</strain>
    </source>
</reference>
<organism evidence="1 2">
    <name type="scientific">Peronosclerospora sorghi</name>
    <dbReference type="NCBI Taxonomy" id="230839"/>
    <lineage>
        <taxon>Eukaryota</taxon>
        <taxon>Sar</taxon>
        <taxon>Stramenopiles</taxon>
        <taxon>Oomycota</taxon>
        <taxon>Peronosporomycetes</taxon>
        <taxon>Peronosporales</taxon>
        <taxon>Peronosporaceae</taxon>
        <taxon>Peronosclerospora</taxon>
    </lineage>
</organism>
<name>A0ACC0WHH7_9STRA</name>
<dbReference type="EMBL" id="CM047592">
    <property type="protein sequence ID" value="KAI9917533.1"/>
    <property type="molecule type" value="Genomic_DNA"/>
</dbReference>
<gene>
    <name evidence="1" type="ORF">PsorP6_013290</name>
</gene>
<dbReference type="Proteomes" id="UP001163321">
    <property type="component" value="Chromosome 13"/>
</dbReference>
<proteinExistence type="predicted"/>
<evidence type="ECO:0000313" key="1">
    <source>
        <dbReference type="EMBL" id="KAI9917533.1"/>
    </source>
</evidence>